<keyword evidence="1" id="KW-0175">Coiled coil</keyword>
<feature type="coiled-coil region" evidence="1">
    <location>
        <begin position="298"/>
        <end position="325"/>
    </location>
</feature>
<sequence>MKKFLFVCLSLMPFALKAQKWDGPVGIGLKAAETPFSALDVSGGIAEGRPGRVFVAPYVIGWSNDVTGGQPDQYLLLMPLADAGTGHPVAGLSGTLYMSRGTATSYNFNGEYRVSMQRAYNNNISLTLVPQNDYSRFLKIYSVKYQGVPYAAVKISEILISSCLISFSGHWWNQLNGEKPRLVAATDVTETTVFKSTQPVFGQFISADASGNIGIGTTDTKGYKLAVGGVIIAERMRVKAMASWPDYVFENSYQRPSLAALDRYINEHKHLPEIPAATEVAAKGIDVAEMNALLLKKIEELTLYLIEEHKRNNELEAQVKKLLAK</sequence>
<protein>
    <submittedName>
        <fullName evidence="2">Uncharacterized protein</fullName>
    </submittedName>
</protein>
<reference evidence="2" key="1">
    <citation type="submission" date="2020-05" db="EMBL/GenBank/DDBJ databases">
        <title>Chitinophaga laudate sp. nov., isolated from a tropical peat swamp.</title>
        <authorList>
            <person name="Goh C.B.S."/>
            <person name="Lee M.S."/>
            <person name="Parimannan S."/>
            <person name="Pasbakhsh P."/>
            <person name="Yule C.M."/>
            <person name="Rajandas H."/>
            <person name="Loke S."/>
            <person name="Croft L."/>
            <person name="Tan J.B.L."/>
        </authorList>
    </citation>
    <scope>NUCLEOTIDE SEQUENCE</scope>
    <source>
        <strain evidence="2">Mgbs1</strain>
    </source>
</reference>
<evidence type="ECO:0000313" key="3">
    <source>
        <dbReference type="Proteomes" id="UP000281028"/>
    </source>
</evidence>
<name>A0A9Q5GQP4_9BACT</name>
<dbReference type="OrthoDB" id="680331at2"/>
<organism evidence="2 3">
    <name type="scientific">Chitinophaga solisilvae</name>
    <dbReference type="NCBI Taxonomy" id="1233460"/>
    <lineage>
        <taxon>Bacteria</taxon>
        <taxon>Pseudomonadati</taxon>
        <taxon>Bacteroidota</taxon>
        <taxon>Chitinophagia</taxon>
        <taxon>Chitinophagales</taxon>
        <taxon>Chitinophagaceae</taxon>
        <taxon>Chitinophaga</taxon>
    </lineage>
</organism>
<proteinExistence type="predicted"/>
<gene>
    <name evidence="2" type="ORF">ECE50_010805</name>
</gene>
<dbReference type="AlphaFoldDB" id="A0A9Q5GQP4"/>
<dbReference type="EMBL" id="RIAR02000001">
    <property type="protein sequence ID" value="NSL87322.1"/>
    <property type="molecule type" value="Genomic_DNA"/>
</dbReference>
<comment type="caution">
    <text evidence="2">The sequence shown here is derived from an EMBL/GenBank/DDBJ whole genome shotgun (WGS) entry which is preliminary data.</text>
</comment>
<keyword evidence="3" id="KW-1185">Reference proteome</keyword>
<evidence type="ECO:0000313" key="2">
    <source>
        <dbReference type="EMBL" id="NSL87322.1"/>
    </source>
</evidence>
<dbReference type="Proteomes" id="UP000281028">
    <property type="component" value="Unassembled WGS sequence"/>
</dbReference>
<evidence type="ECO:0000256" key="1">
    <source>
        <dbReference type="SAM" id="Coils"/>
    </source>
</evidence>
<accession>A0A9Q5GQP4</accession>